<evidence type="ECO:0000256" key="1">
    <source>
        <dbReference type="SAM" id="SignalP"/>
    </source>
</evidence>
<feature type="chain" id="PRO_5018724206" description="GH18 domain-containing protein" evidence="1">
    <location>
        <begin position="17"/>
        <end position="94"/>
    </location>
</feature>
<gene>
    <name evidence="3" type="ORF">B4U79_18006</name>
</gene>
<dbReference type="EMBL" id="NCKU01001309">
    <property type="protein sequence ID" value="RWS12470.1"/>
    <property type="molecule type" value="Genomic_DNA"/>
</dbReference>
<dbReference type="SUPFAM" id="SSF51445">
    <property type="entry name" value="(Trans)glycosidases"/>
    <property type="match status" value="1"/>
</dbReference>
<evidence type="ECO:0000259" key="2">
    <source>
        <dbReference type="PROSITE" id="PS51910"/>
    </source>
</evidence>
<dbReference type="OrthoDB" id="6431781at2759"/>
<dbReference type="Gene3D" id="3.20.20.80">
    <property type="entry name" value="Glycosidases"/>
    <property type="match status" value="1"/>
</dbReference>
<feature type="signal peptide" evidence="1">
    <location>
        <begin position="1"/>
        <end position="16"/>
    </location>
</feature>
<keyword evidence="1" id="KW-0732">Signal</keyword>
<organism evidence="3 4">
    <name type="scientific">Dinothrombium tinctorium</name>
    <dbReference type="NCBI Taxonomy" id="1965070"/>
    <lineage>
        <taxon>Eukaryota</taxon>
        <taxon>Metazoa</taxon>
        <taxon>Ecdysozoa</taxon>
        <taxon>Arthropoda</taxon>
        <taxon>Chelicerata</taxon>
        <taxon>Arachnida</taxon>
        <taxon>Acari</taxon>
        <taxon>Acariformes</taxon>
        <taxon>Trombidiformes</taxon>
        <taxon>Prostigmata</taxon>
        <taxon>Anystina</taxon>
        <taxon>Parasitengona</taxon>
        <taxon>Trombidioidea</taxon>
        <taxon>Trombidiidae</taxon>
        <taxon>Dinothrombium</taxon>
    </lineage>
</organism>
<dbReference type="AlphaFoldDB" id="A0A3S3Q254"/>
<evidence type="ECO:0000313" key="4">
    <source>
        <dbReference type="Proteomes" id="UP000285301"/>
    </source>
</evidence>
<evidence type="ECO:0000313" key="3">
    <source>
        <dbReference type="EMBL" id="RWS12470.1"/>
    </source>
</evidence>
<dbReference type="InterPro" id="IPR017853">
    <property type="entry name" value="GH"/>
</dbReference>
<accession>A0A3S3Q254</accession>
<keyword evidence="4" id="KW-1185">Reference proteome</keyword>
<dbReference type="Proteomes" id="UP000285301">
    <property type="component" value="Unassembled WGS sequence"/>
</dbReference>
<comment type="caution">
    <text evidence="3">The sequence shown here is derived from an EMBL/GenBank/DDBJ whole genome shotgun (WGS) entry which is preliminary data.</text>
</comment>
<name>A0A3S3Q254_9ACAR</name>
<dbReference type="PROSITE" id="PS51910">
    <property type="entry name" value="GH18_2"/>
    <property type="match status" value="1"/>
</dbReference>
<dbReference type="GO" id="GO:0005975">
    <property type="term" value="P:carbohydrate metabolic process"/>
    <property type="evidence" value="ECO:0007669"/>
    <property type="project" value="InterPro"/>
</dbReference>
<dbReference type="InterPro" id="IPR001223">
    <property type="entry name" value="Glyco_hydro18_cat"/>
</dbReference>
<feature type="domain" description="GH18" evidence="2">
    <location>
        <begin position="29"/>
        <end position="94"/>
    </location>
</feature>
<proteinExistence type="predicted"/>
<protein>
    <recommendedName>
        <fullName evidence="2">GH18 domain-containing protein</fullName>
    </recommendedName>
</protein>
<sequence>MLSLIAFILCTHHVFGCFRNSWDDSRLKQKVVCYYNDRSALNQNGLKVENIDSCLCTHLIYKFATIAEDLTIKPMNPNDELGENVEISTLYLIL</sequence>
<reference evidence="3 4" key="1">
    <citation type="journal article" date="2018" name="Gigascience">
        <title>Genomes of trombidid mites reveal novel predicted allergens and laterally-transferred genes associated with secondary metabolism.</title>
        <authorList>
            <person name="Dong X."/>
            <person name="Chaisiri K."/>
            <person name="Xia D."/>
            <person name="Armstrong S.D."/>
            <person name="Fang Y."/>
            <person name="Donnelly M.J."/>
            <person name="Kadowaki T."/>
            <person name="McGarry J.W."/>
            <person name="Darby A.C."/>
            <person name="Makepeace B.L."/>
        </authorList>
    </citation>
    <scope>NUCLEOTIDE SEQUENCE [LARGE SCALE GENOMIC DNA]</scope>
    <source>
        <strain evidence="3">UoL-WK</strain>
    </source>
</reference>